<name>A0A813DJG2_POLGL</name>
<evidence type="ECO:0000313" key="4">
    <source>
        <dbReference type="Proteomes" id="UP000654075"/>
    </source>
</evidence>
<gene>
    <name evidence="2" type="ORF">PGLA1383_LOCUS5075</name>
    <name evidence="3" type="ORF">PGLA2088_LOCUS3648</name>
</gene>
<keyword evidence="4" id="KW-1185">Reference proteome</keyword>
<evidence type="ECO:0000313" key="2">
    <source>
        <dbReference type="EMBL" id="CAE8586180.1"/>
    </source>
</evidence>
<dbReference type="EMBL" id="CAJNNV010001941">
    <property type="protein sequence ID" value="CAE8586180.1"/>
    <property type="molecule type" value="Genomic_DNA"/>
</dbReference>
<dbReference type="Proteomes" id="UP000626109">
    <property type="component" value="Unassembled WGS sequence"/>
</dbReference>
<evidence type="ECO:0000256" key="1">
    <source>
        <dbReference type="SAM" id="MobiDB-lite"/>
    </source>
</evidence>
<dbReference type="AlphaFoldDB" id="A0A813DJG2"/>
<sequence>MRKKSSRMWKRSRIPSPLRRKAPDVTIAFQQLKFIVKDNRKGLPPVVNASLLQNEELKWATQWTSTKDWMQDFVNAAVRPLNPSNWPSDAGQPSSLKFQVALSGTCSLPPDLLTRATESNLGLAGSHPSNQVARRLEIGRLQLLPLKHHAVRSSLHGAFRSEEESSRHQSAKSKEGTSRRPSQRRVGFSRASQLAAEILQSATRESEHSATASSTGAIQSRGHVSL</sequence>
<evidence type="ECO:0000313" key="3">
    <source>
        <dbReference type="EMBL" id="CAE8645135.1"/>
    </source>
</evidence>
<dbReference type="Proteomes" id="UP000654075">
    <property type="component" value="Unassembled WGS sequence"/>
</dbReference>
<feature type="region of interest" description="Disordered" evidence="1">
    <location>
        <begin position="157"/>
        <end position="226"/>
    </location>
</feature>
<proteinExistence type="predicted"/>
<comment type="caution">
    <text evidence="2">The sequence shown here is derived from an EMBL/GenBank/DDBJ whole genome shotgun (WGS) entry which is preliminary data.</text>
</comment>
<reference evidence="2" key="1">
    <citation type="submission" date="2021-02" db="EMBL/GenBank/DDBJ databases">
        <authorList>
            <person name="Dougan E. K."/>
            <person name="Rhodes N."/>
            <person name="Thang M."/>
            <person name="Chan C."/>
        </authorList>
    </citation>
    <scope>NUCLEOTIDE SEQUENCE</scope>
</reference>
<protein>
    <submittedName>
        <fullName evidence="2">Uncharacterized protein</fullName>
    </submittedName>
</protein>
<accession>A0A813DJG2</accession>
<feature type="compositionally biased region" description="Basic and acidic residues" evidence="1">
    <location>
        <begin position="159"/>
        <end position="178"/>
    </location>
</feature>
<organism evidence="2 4">
    <name type="scientific">Polarella glacialis</name>
    <name type="common">Dinoflagellate</name>
    <dbReference type="NCBI Taxonomy" id="89957"/>
    <lineage>
        <taxon>Eukaryota</taxon>
        <taxon>Sar</taxon>
        <taxon>Alveolata</taxon>
        <taxon>Dinophyceae</taxon>
        <taxon>Suessiales</taxon>
        <taxon>Suessiaceae</taxon>
        <taxon>Polarella</taxon>
    </lineage>
</organism>
<feature type="compositionally biased region" description="Polar residues" evidence="1">
    <location>
        <begin position="209"/>
        <end position="218"/>
    </location>
</feature>
<dbReference type="EMBL" id="CAJNNW010003188">
    <property type="protein sequence ID" value="CAE8645135.1"/>
    <property type="molecule type" value="Genomic_DNA"/>
</dbReference>